<dbReference type="InterPro" id="IPR002347">
    <property type="entry name" value="SDR_fam"/>
</dbReference>
<proteinExistence type="inferred from homology"/>
<dbReference type="Pfam" id="PF00106">
    <property type="entry name" value="adh_short"/>
    <property type="match status" value="1"/>
</dbReference>
<dbReference type="Proteomes" id="UP000308014">
    <property type="component" value="Unassembled WGS sequence"/>
</dbReference>
<evidence type="ECO:0000256" key="2">
    <source>
        <dbReference type="ARBA" id="ARBA00023002"/>
    </source>
</evidence>
<evidence type="ECO:0000313" key="4">
    <source>
        <dbReference type="Proteomes" id="UP000308014"/>
    </source>
</evidence>
<dbReference type="SUPFAM" id="SSF51735">
    <property type="entry name" value="NAD(P)-binding Rossmann-fold domains"/>
    <property type="match status" value="1"/>
</dbReference>
<sequence length="347" mass="37450">MPPATELFRPYLARHANLRGIGDDRPTALEIVKDLGAEGKLNDVVILITGCSAGLGVQTARALYLTGAKLYLTVRNVGKGQAAISDITKDAPDGQPIELLSMDLGDLESVRSAAAEFKSRSNRLNILINNAGVMAAPQGKTISGFETHMGSNHFGHFLLFELLKPVLLASTSPERKSRVINLSSSGHLISPVRFDDMDFAKEGSYDPYAAYGQSKTANIYMANYIDRAYGNQGLCAVSVHPGVILSTELMRHQKVEDLLSIGDPEYFQKIECNAEQGAATTVWAALSPRFETHGGVYLAEVGEAPALAEDEGIGRCGYAPYAYDEAAENRLWEASLEAVGLDRTPSR</sequence>
<dbReference type="Gene3D" id="3.40.50.720">
    <property type="entry name" value="NAD(P)-binding Rossmann-like Domain"/>
    <property type="match status" value="1"/>
</dbReference>
<dbReference type="PRINTS" id="PR00081">
    <property type="entry name" value="GDHRDH"/>
</dbReference>
<evidence type="ECO:0000313" key="3">
    <source>
        <dbReference type="EMBL" id="THW11935.1"/>
    </source>
</evidence>
<dbReference type="GO" id="GO:0016491">
    <property type="term" value="F:oxidoreductase activity"/>
    <property type="evidence" value="ECO:0007669"/>
    <property type="project" value="UniProtKB-KW"/>
</dbReference>
<evidence type="ECO:0000256" key="1">
    <source>
        <dbReference type="ARBA" id="ARBA00006484"/>
    </source>
</evidence>
<keyword evidence="2" id="KW-0560">Oxidoreductase</keyword>
<reference evidence="3 4" key="1">
    <citation type="submission" date="2018-10" db="EMBL/GenBank/DDBJ databases">
        <title>Fifty Aureobasidium pullulans genomes reveal a recombining polyextremotolerant generalist.</title>
        <authorList>
            <person name="Gostincar C."/>
            <person name="Turk M."/>
            <person name="Zajc J."/>
            <person name="Gunde-Cimerman N."/>
        </authorList>
    </citation>
    <scope>NUCLEOTIDE SEQUENCE [LARGE SCALE GENOMIC DNA]</scope>
    <source>
        <strain evidence="3 4">EXF-11318</strain>
    </source>
</reference>
<dbReference type="AlphaFoldDB" id="A0A4S8VJM6"/>
<gene>
    <name evidence="3" type="ORF">D6D24_06892</name>
</gene>
<name>A0A4S8VJM6_AURPU</name>
<accession>A0A4S8VJM6</accession>
<organism evidence="3 4">
    <name type="scientific">Aureobasidium pullulans</name>
    <name type="common">Black yeast</name>
    <name type="synonym">Pullularia pullulans</name>
    <dbReference type="NCBI Taxonomy" id="5580"/>
    <lineage>
        <taxon>Eukaryota</taxon>
        <taxon>Fungi</taxon>
        <taxon>Dikarya</taxon>
        <taxon>Ascomycota</taxon>
        <taxon>Pezizomycotina</taxon>
        <taxon>Dothideomycetes</taxon>
        <taxon>Dothideomycetidae</taxon>
        <taxon>Dothideales</taxon>
        <taxon>Saccotheciaceae</taxon>
        <taxon>Aureobasidium</taxon>
    </lineage>
</organism>
<dbReference type="PANTHER" id="PTHR24320:SF272">
    <property type="entry name" value="NAD(P)-BINDING ROSSMANN-FOLD SUPERFAMILY PROTEIN"/>
    <property type="match status" value="1"/>
</dbReference>
<dbReference type="InterPro" id="IPR036291">
    <property type="entry name" value="NAD(P)-bd_dom_sf"/>
</dbReference>
<dbReference type="PANTHER" id="PTHR24320">
    <property type="entry name" value="RETINOL DEHYDROGENASE"/>
    <property type="match status" value="1"/>
</dbReference>
<comment type="caution">
    <text evidence="3">The sequence shown here is derived from an EMBL/GenBank/DDBJ whole genome shotgun (WGS) entry which is preliminary data.</text>
</comment>
<dbReference type="EMBL" id="QZAJ01000307">
    <property type="protein sequence ID" value="THW11935.1"/>
    <property type="molecule type" value="Genomic_DNA"/>
</dbReference>
<comment type="similarity">
    <text evidence="1">Belongs to the short-chain dehydrogenases/reductases (SDR) family.</text>
</comment>
<protein>
    <submittedName>
        <fullName evidence="3">Short-chain dehydrogenase</fullName>
    </submittedName>
</protein>